<dbReference type="InterPro" id="IPR051026">
    <property type="entry name" value="PI/PC_transfer"/>
</dbReference>
<feature type="domain" description="CRAL-TRIO" evidence="8">
    <location>
        <begin position="175"/>
        <end position="366"/>
    </location>
</feature>
<reference evidence="10" key="1">
    <citation type="submission" date="2013-01" db="EMBL/GenBank/DDBJ databases">
        <title>Draft Genome Sequence of a Mulberry Tree, Morus notabilis C.K. Schneid.</title>
        <authorList>
            <person name="He N."/>
            <person name="Zhao S."/>
        </authorList>
    </citation>
    <scope>NUCLEOTIDE SEQUENCE</scope>
</reference>
<feature type="region of interest" description="Disordered" evidence="6">
    <location>
        <begin position="524"/>
        <end position="551"/>
    </location>
</feature>
<keyword evidence="4" id="KW-0333">Golgi apparatus</keyword>
<dbReference type="CDD" id="cd00170">
    <property type="entry name" value="SEC14"/>
    <property type="match status" value="1"/>
</dbReference>
<dbReference type="Pfam" id="PF03765">
    <property type="entry name" value="CRAL_TRIO_N"/>
    <property type="match status" value="1"/>
</dbReference>
<evidence type="ECO:0000259" key="8">
    <source>
        <dbReference type="PROSITE" id="PS50191"/>
    </source>
</evidence>
<dbReference type="GO" id="GO:0000139">
    <property type="term" value="C:Golgi membrane"/>
    <property type="evidence" value="ECO:0007669"/>
    <property type="project" value="UniProtKB-SubCell"/>
</dbReference>
<dbReference type="STRING" id="981085.W9ST22"/>
<comment type="similarity">
    <text evidence="5">Belongs to the SFH family.</text>
</comment>
<dbReference type="PROSITE" id="PS50191">
    <property type="entry name" value="CRAL_TRIO"/>
    <property type="match status" value="1"/>
</dbReference>
<evidence type="ECO:0000256" key="6">
    <source>
        <dbReference type="SAM" id="MobiDB-lite"/>
    </source>
</evidence>
<evidence type="ECO:0000256" key="2">
    <source>
        <dbReference type="ARBA" id="ARBA00004395"/>
    </source>
</evidence>
<dbReference type="Gene3D" id="3.40.525.10">
    <property type="entry name" value="CRAL-TRIO lipid binding domain"/>
    <property type="match status" value="1"/>
</dbReference>
<evidence type="ECO:0000256" key="7">
    <source>
        <dbReference type="SAM" id="Phobius"/>
    </source>
</evidence>
<keyword evidence="7" id="KW-0472">Membrane</keyword>
<evidence type="ECO:0000256" key="5">
    <source>
        <dbReference type="ARBA" id="ARBA00038020"/>
    </source>
</evidence>
<dbReference type="GO" id="GO:0005886">
    <property type="term" value="C:plasma membrane"/>
    <property type="evidence" value="ECO:0007669"/>
    <property type="project" value="UniProtKB-SubCell"/>
</dbReference>
<evidence type="ECO:0000313" key="9">
    <source>
        <dbReference type="EMBL" id="EXC25122.1"/>
    </source>
</evidence>
<keyword evidence="7" id="KW-1133">Transmembrane helix</keyword>
<name>W9ST22_9ROSA</name>
<comment type="subcellular location">
    <subcellularLocation>
        <location evidence="1">Cell membrane</location>
        <topology evidence="1">Peripheral membrane protein</topology>
    </subcellularLocation>
    <subcellularLocation>
        <location evidence="2">Golgi apparatus membrane</location>
        <topology evidence="2">Peripheral membrane protein</topology>
    </subcellularLocation>
</comment>
<dbReference type="SUPFAM" id="SSF46938">
    <property type="entry name" value="CRAL/TRIO N-terminal domain"/>
    <property type="match status" value="1"/>
</dbReference>
<feature type="region of interest" description="Disordered" evidence="6">
    <location>
        <begin position="458"/>
        <end position="482"/>
    </location>
</feature>
<dbReference type="InterPro" id="IPR001251">
    <property type="entry name" value="CRAL-TRIO_dom"/>
</dbReference>
<dbReference type="InterPro" id="IPR036273">
    <property type="entry name" value="CRAL/TRIO_N_dom_sf"/>
</dbReference>
<evidence type="ECO:0000256" key="1">
    <source>
        <dbReference type="ARBA" id="ARBA00004202"/>
    </source>
</evidence>
<protein>
    <recommendedName>
        <fullName evidence="8">CRAL-TRIO domain-containing protein</fullName>
    </recommendedName>
</protein>
<keyword evidence="3" id="KW-0813">Transport</keyword>
<dbReference type="InterPro" id="IPR036865">
    <property type="entry name" value="CRAL-TRIO_dom_sf"/>
</dbReference>
<dbReference type="InterPro" id="IPR011074">
    <property type="entry name" value="CRAL/TRIO_N_dom"/>
</dbReference>
<accession>W9ST22</accession>
<dbReference type="PANTHER" id="PTHR45657:SF43">
    <property type="entry name" value="PHOSPHATIDYLINOSITOL_PHOSPHATIDYLCHOLINE TRANSFER PROTEIN SFH9"/>
    <property type="match status" value="1"/>
</dbReference>
<dbReference type="EMBL" id="KE346047">
    <property type="protein sequence ID" value="EXC25122.1"/>
    <property type="molecule type" value="Genomic_DNA"/>
</dbReference>
<gene>
    <name evidence="9" type="ORF">L484_003046</name>
</gene>
<organism evidence="9 10">
    <name type="scientific">Morus notabilis</name>
    <dbReference type="NCBI Taxonomy" id="981085"/>
    <lineage>
        <taxon>Eukaryota</taxon>
        <taxon>Viridiplantae</taxon>
        <taxon>Streptophyta</taxon>
        <taxon>Embryophyta</taxon>
        <taxon>Tracheophyta</taxon>
        <taxon>Spermatophyta</taxon>
        <taxon>Magnoliopsida</taxon>
        <taxon>eudicotyledons</taxon>
        <taxon>Gunneridae</taxon>
        <taxon>Pentapetalae</taxon>
        <taxon>rosids</taxon>
        <taxon>fabids</taxon>
        <taxon>Rosales</taxon>
        <taxon>Moraceae</taxon>
        <taxon>Moreae</taxon>
        <taxon>Morus</taxon>
    </lineage>
</organism>
<evidence type="ECO:0000313" key="10">
    <source>
        <dbReference type="Proteomes" id="UP000030645"/>
    </source>
</evidence>
<evidence type="ECO:0000256" key="3">
    <source>
        <dbReference type="ARBA" id="ARBA00022927"/>
    </source>
</evidence>
<dbReference type="Pfam" id="PF00650">
    <property type="entry name" value="CRAL_TRIO"/>
    <property type="match status" value="1"/>
</dbReference>
<feature type="transmembrane region" description="Helical" evidence="7">
    <location>
        <begin position="497"/>
        <end position="516"/>
    </location>
</feature>
<dbReference type="AlphaFoldDB" id="W9ST22"/>
<dbReference type="SMART" id="SM01100">
    <property type="entry name" value="CRAL_TRIO_N"/>
    <property type="match status" value="1"/>
</dbReference>
<dbReference type="GO" id="GO:0015031">
    <property type="term" value="P:protein transport"/>
    <property type="evidence" value="ECO:0007669"/>
    <property type="project" value="UniProtKB-KW"/>
</dbReference>
<evidence type="ECO:0000256" key="4">
    <source>
        <dbReference type="ARBA" id="ARBA00023034"/>
    </source>
</evidence>
<dbReference type="SUPFAM" id="SSF52087">
    <property type="entry name" value="CRAL/TRIO domain"/>
    <property type="match status" value="1"/>
</dbReference>
<keyword evidence="10" id="KW-1185">Reference proteome</keyword>
<feature type="compositionally biased region" description="Polar residues" evidence="6">
    <location>
        <begin position="541"/>
        <end position="551"/>
    </location>
</feature>
<sequence>MVLHCARLCQTRPKSATDLGSDVLCRSDTARLTSLREVALVQEDEKSRIFEIETSEDERRRSRGRSLKKKTVNASLKLTQSLRKRGKKVANCRYASISIEDVRDAEEEEAVNSFREALLTKDLLPARFDDYHTMLRFLRARKFDIDKTLHMWEEMLKWREEYGVDSIIKDFVYDEYEEVQRFYPHGYHGVDKGGRPVYIERLGKIEPSKLMSVTTVDRFLKYHVQGFEKAFAEKFPACSVAAKRHIDSSTTILDVQGMNWVSFGKNAHDLVMRMQKIDGDNYPEALHQMFIVNAGNGFKLLWNTAKTFLDPKTASKIHFLSSNLNPEMLSALIPKVLGNRYRNKLLEVIDSSQLPDFLGGTCSCPNDGGCLRSNKGPWSDPDIMKLVHTGETMYLRKIKGSSNSDNLGVKLLSSKVASGEIISASRSEADITPSVSGFKQPMPLSDKEGISDAASLCSPVEPGSTSGRTEVAGPSLTNDLTTNVAPRRPVKDIIPRVASLAFHFILKILACIYLIFPRMRRTPTVQQPENRIETPKPPIADSSSPEQSTPQALEIDPLWQRLQHLETIVTELYNKPTRIPQEKEDMLHESMSRIRSIEYDLQKTKKALLATASKQVELAELLEGLKETALTQNEIELINGDVEQALVGREIAGLIAMPQEDEKNSLFSRILKLPIDDPLYLTVQ</sequence>
<keyword evidence="3" id="KW-0653">Protein transport</keyword>
<dbReference type="Proteomes" id="UP000030645">
    <property type="component" value="Unassembled WGS sequence"/>
</dbReference>
<dbReference type="PANTHER" id="PTHR45657">
    <property type="entry name" value="CRAL-TRIO DOMAIN-CONTAINING PROTEIN YKL091C-RELATED"/>
    <property type="match status" value="1"/>
</dbReference>
<dbReference type="Gene3D" id="1.10.8.20">
    <property type="entry name" value="N-terminal domain of phosphatidylinositol transfer protein sec14p"/>
    <property type="match status" value="1"/>
</dbReference>
<dbReference type="eggNOG" id="KOG1471">
    <property type="taxonomic scope" value="Eukaryota"/>
</dbReference>
<proteinExistence type="inferred from homology"/>
<dbReference type="SMART" id="SM00516">
    <property type="entry name" value="SEC14"/>
    <property type="match status" value="1"/>
</dbReference>
<keyword evidence="7" id="KW-0812">Transmembrane</keyword>